<dbReference type="InterPro" id="IPR024455">
    <property type="entry name" value="Phage_capsid"/>
</dbReference>
<dbReference type="InterPro" id="IPR054612">
    <property type="entry name" value="Phage_capsid-like_C"/>
</dbReference>
<sequence length="449" mass="47338">MKIMKPGAAQAALSQVLPKGTTPKGPAASLTVPKAVIGTPRMEAAGSVDRLLADVKAELGRIGDDVRRTAEDALRQARASGDVSAEVKASADKLLAEFHALSGAQQKLEGKLEALETRNLDLEQAVAEGGRGRASAAMTVGQEVAGDDSLKAYVAGGLQGSVVLRPKNAITTATGSAGGLIWPTEERSPIGLPRQRLPVRALLMQATTDSNMVRYARQTKRENGAAMTAEGAAAPVSSYGWSQADAPVRKITHVTHISDEALADAGQLQAEIDGELRYGLDLEEEAQILAGDGAGQNLTGLITVATAFAAPAGLPDETRIDRLRLGLLQVALANFAANGITLHPIDWAAIELLKDAQGRYIFGNPNEQATPRLWGLDVIPTLSHSAGEWMCGNFQMAATLYDRQEHEVLISSEHGTNFTDGMKTMKGSKRLALANKRPAALVTGDFVFA</sequence>
<dbReference type="NCBIfam" id="TIGR01554">
    <property type="entry name" value="major_cap_HK97"/>
    <property type="match status" value="1"/>
</dbReference>
<gene>
    <name evidence="3" type="ORF">C8N38_12721</name>
</gene>
<reference evidence="3 4" key="1">
    <citation type="submission" date="2018-04" db="EMBL/GenBank/DDBJ databases">
        <title>Genomic Encyclopedia of Archaeal and Bacterial Type Strains, Phase II (KMG-II): from individual species to whole genera.</title>
        <authorList>
            <person name="Goeker M."/>
        </authorList>
    </citation>
    <scope>NUCLEOTIDE SEQUENCE [LARGE SCALE GENOMIC DNA]</scope>
    <source>
        <strain evidence="3 4">DSM 19783</strain>
    </source>
</reference>
<dbReference type="SUPFAM" id="SSF56563">
    <property type="entry name" value="Major capsid protein gp5"/>
    <property type="match status" value="1"/>
</dbReference>
<dbReference type="Pfam" id="PF05065">
    <property type="entry name" value="Phage_capsid"/>
    <property type="match status" value="1"/>
</dbReference>
<evidence type="ECO:0000313" key="4">
    <source>
        <dbReference type="Proteomes" id="UP000244037"/>
    </source>
</evidence>
<dbReference type="EMBL" id="QAYC01000027">
    <property type="protein sequence ID" value="PTW39257.1"/>
    <property type="molecule type" value="Genomic_DNA"/>
</dbReference>
<comment type="subcellular location">
    <subcellularLocation>
        <location evidence="1">Virion</location>
    </subcellularLocation>
</comment>
<evidence type="ECO:0000313" key="3">
    <source>
        <dbReference type="EMBL" id="PTW39257.1"/>
    </source>
</evidence>
<dbReference type="AlphaFoldDB" id="A0A8E2VHQ0"/>
<proteinExistence type="predicted"/>
<evidence type="ECO:0000256" key="1">
    <source>
        <dbReference type="ARBA" id="ARBA00004328"/>
    </source>
</evidence>
<dbReference type="Gene3D" id="3.30.2320.10">
    <property type="entry name" value="hypothetical protein PF0899 domain"/>
    <property type="match status" value="1"/>
</dbReference>
<name>A0A8E2VHQ0_9RHOB</name>
<evidence type="ECO:0000259" key="2">
    <source>
        <dbReference type="Pfam" id="PF05065"/>
    </source>
</evidence>
<keyword evidence="4" id="KW-1185">Reference proteome</keyword>
<organism evidence="3 4">
    <name type="scientific">Rhodovulum kholense</name>
    <dbReference type="NCBI Taxonomy" id="453584"/>
    <lineage>
        <taxon>Bacteria</taxon>
        <taxon>Pseudomonadati</taxon>
        <taxon>Pseudomonadota</taxon>
        <taxon>Alphaproteobacteria</taxon>
        <taxon>Rhodobacterales</taxon>
        <taxon>Paracoccaceae</taxon>
        <taxon>Rhodovulum</taxon>
    </lineage>
</organism>
<accession>A0A8E2VHQ0</accession>
<dbReference type="Gene3D" id="3.30.2400.10">
    <property type="entry name" value="Major capsid protein gp5"/>
    <property type="match status" value="1"/>
</dbReference>
<feature type="domain" description="Phage capsid-like C-terminal" evidence="2">
    <location>
        <begin position="178"/>
        <end position="446"/>
    </location>
</feature>
<comment type="caution">
    <text evidence="3">The sequence shown here is derived from an EMBL/GenBank/DDBJ whole genome shotgun (WGS) entry which is preliminary data.</text>
</comment>
<dbReference type="Proteomes" id="UP000244037">
    <property type="component" value="Unassembled WGS sequence"/>
</dbReference>
<dbReference type="RefSeq" id="WP_245895826.1">
    <property type="nucleotide sequence ID" value="NZ_QAYC01000027.1"/>
</dbReference>
<protein>
    <submittedName>
        <fullName evidence="3">HK97 family phage major capsid protein</fullName>
    </submittedName>
</protein>